<keyword evidence="11" id="KW-0732">Signal</keyword>
<feature type="region of interest" description="Disordered" evidence="10">
    <location>
        <begin position="38"/>
        <end position="67"/>
    </location>
</feature>
<dbReference type="PANTHER" id="PTHR47234">
    <property type="match status" value="1"/>
</dbReference>
<dbReference type="InterPro" id="IPR037066">
    <property type="entry name" value="Plug_dom_sf"/>
</dbReference>
<proteinExistence type="inferred from homology"/>
<dbReference type="EMBL" id="JBDIME010000002">
    <property type="protein sequence ID" value="MEN2788859.1"/>
    <property type="molecule type" value="Genomic_DNA"/>
</dbReference>
<sequence length="908" mass="94922">MIKARKFSKCLALSGTSMVAASLLAAAPALAQAQAQAQASDQTLPTDKPAAQAEGAPATTDAQSTDPDIVVTGSSIRGVPPTGANLISVSRADIRTIGANTTADLLATVPQLNSFNTAPRAEVGGVGAFAPGLRSLPSSATLPLMNGHRVVAGGTNETSPDYPFLPELAIERVEVVADGASAIYGSDAVAGVVNFITRQHFSGVDTSVRYGMADDYHTFSASGLVGHDWGSGSFVLSYQYAENGHILGRDRDYRIVDFRPYGGVDSRTTVCPTPNVLVNTTGYAVSYAAPNFAPGTANSCDSGAVADLVPQSRLHSAYLTAHQDLGDRFTLWGEILYSDRKDVISAPPPAGAGASGGVILYNLPGFANPFFRAPPGTGATIEFVQFRTDNLYGSDHIDNIVRVKAGNSSAGIDAKLGHQLKLSVYGTYDWATNKTYLPAINPAALDAAASGTTAATALDPFGNGTSPAVAAAITNYAGDLTINQRTYLGAAKLDGPLANLPGGQLKIAVGAEYRRETFEQRGIYGGAQVPENLSRDIKSVYGELFVPIFGADNETPLLRSLVLSLSGRFDHYSDFGSTTNPKVGVTWVPVRGLTLRGTYGTSFRAPGQRDVGATVGAYYFNAAAVAGSIYRDPSRGAAQVDTVILYGGNRGLQPEKARTWSVGVDLHPITLPNFHASLTYYDIHYTNVIGTPGGSIAFTDPTFASVIYRNPTAAQLSALLAIAVPVNFAAGSLPAIGNLLDFRQGNFGVRDTNGVDFDIGYRQPMKFGAIYAGVAGNYIFKFSTQLSPTAPISDSLQLGVPTVTLRGTLGVQAGVVGALAFVNYRGGVTGLYATPTGTASYSSGAYTTVDLRFSVKLPNVGLAKGTELGVQINDLLDQTPPFFPAGSGIGGTYNPIGRYVALNLRKSF</sequence>
<keyword evidence="7 8" id="KW-0998">Cell outer membrane</keyword>
<feature type="chain" id="PRO_5047182171" evidence="11">
    <location>
        <begin position="32"/>
        <end position="908"/>
    </location>
</feature>
<keyword evidence="5 9" id="KW-0798">TonB box</keyword>
<keyword evidence="6 8" id="KW-0472">Membrane</keyword>
<keyword evidence="3 8" id="KW-1134">Transmembrane beta strand</keyword>
<keyword evidence="15" id="KW-1185">Reference proteome</keyword>
<evidence type="ECO:0000256" key="9">
    <source>
        <dbReference type="RuleBase" id="RU003357"/>
    </source>
</evidence>
<evidence type="ECO:0000256" key="4">
    <source>
        <dbReference type="ARBA" id="ARBA00022692"/>
    </source>
</evidence>
<evidence type="ECO:0000256" key="7">
    <source>
        <dbReference type="ARBA" id="ARBA00023237"/>
    </source>
</evidence>
<reference evidence="14 15" key="1">
    <citation type="submission" date="2024-05" db="EMBL/GenBank/DDBJ databases">
        <authorList>
            <person name="Liu Q."/>
            <person name="Xin Y.-H."/>
        </authorList>
    </citation>
    <scope>NUCLEOTIDE SEQUENCE [LARGE SCALE GENOMIC DNA]</scope>
    <source>
        <strain evidence="14 15">CGMCC 1.10181</strain>
    </source>
</reference>
<dbReference type="InterPro" id="IPR039426">
    <property type="entry name" value="TonB-dep_rcpt-like"/>
</dbReference>
<accession>A0ABU9XZ82</accession>
<feature type="domain" description="TonB-dependent receptor plug" evidence="13">
    <location>
        <begin position="86"/>
        <end position="192"/>
    </location>
</feature>
<comment type="caution">
    <text evidence="14">The sequence shown here is derived from an EMBL/GenBank/DDBJ whole genome shotgun (WGS) entry which is preliminary data.</text>
</comment>
<gene>
    <name evidence="14" type="ORF">ABC974_04405</name>
</gene>
<evidence type="ECO:0000259" key="12">
    <source>
        <dbReference type="Pfam" id="PF00593"/>
    </source>
</evidence>
<evidence type="ECO:0000256" key="5">
    <source>
        <dbReference type="ARBA" id="ARBA00023077"/>
    </source>
</evidence>
<evidence type="ECO:0000256" key="10">
    <source>
        <dbReference type="SAM" id="MobiDB-lite"/>
    </source>
</evidence>
<evidence type="ECO:0000256" key="3">
    <source>
        <dbReference type="ARBA" id="ARBA00022452"/>
    </source>
</evidence>
<dbReference type="PROSITE" id="PS52016">
    <property type="entry name" value="TONB_DEPENDENT_REC_3"/>
    <property type="match status" value="1"/>
</dbReference>
<evidence type="ECO:0000256" key="2">
    <source>
        <dbReference type="ARBA" id="ARBA00022448"/>
    </source>
</evidence>
<dbReference type="SUPFAM" id="SSF56935">
    <property type="entry name" value="Porins"/>
    <property type="match status" value="1"/>
</dbReference>
<evidence type="ECO:0000256" key="6">
    <source>
        <dbReference type="ARBA" id="ARBA00023136"/>
    </source>
</evidence>
<dbReference type="InterPro" id="IPR000531">
    <property type="entry name" value="Beta-barrel_TonB"/>
</dbReference>
<protein>
    <submittedName>
        <fullName evidence="14">TonB-dependent receptor</fullName>
    </submittedName>
</protein>
<dbReference type="PANTHER" id="PTHR47234:SF1">
    <property type="entry name" value="TONB-DEPENDENT RECEPTOR"/>
    <property type="match status" value="1"/>
</dbReference>
<dbReference type="Proteomes" id="UP001419910">
    <property type="component" value="Unassembled WGS sequence"/>
</dbReference>
<comment type="subcellular location">
    <subcellularLocation>
        <location evidence="1 8">Cell outer membrane</location>
        <topology evidence="1 8">Multi-pass membrane protein</topology>
    </subcellularLocation>
</comment>
<evidence type="ECO:0000313" key="14">
    <source>
        <dbReference type="EMBL" id="MEN2788859.1"/>
    </source>
</evidence>
<feature type="signal peptide" evidence="11">
    <location>
        <begin position="1"/>
        <end position="31"/>
    </location>
</feature>
<dbReference type="Pfam" id="PF00593">
    <property type="entry name" value="TonB_dep_Rec_b-barrel"/>
    <property type="match status" value="1"/>
</dbReference>
<keyword evidence="4 8" id="KW-0812">Transmembrane</keyword>
<dbReference type="Pfam" id="PF07715">
    <property type="entry name" value="Plug"/>
    <property type="match status" value="1"/>
</dbReference>
<dbReference type="InterPro" id="IPR036942">
    <property type="entry name" value="Beta-barrel_TonB_sf"/>
</dbReference>
<evidence type="ECO:0000256" key="8">
    <source>
        <dbReference type="PROSITE-ProRule" id="PRU01360"/>
    </source>
</evidence>
<dbReference type="RefSeq" id="WP_343890860.1">
    <property type="nucleotide sequence ID" value="NZ_BAAAEH010000035.1"/>
</dbReference>
<comment type="similarity">
    <text evidence="8 9">Belongs to the TonB-dependent receptor family.</text>
</comment>
<dbReference type="Gene3D" id="2.170.130.10">
    <property type="entry name" value="TonB-dependent receptor, plug domain"/>
    <property type="match status" value="1"/>
</dbReference>
<organism evidence="14 15">
    <name type="scientific">Sphingomonas oligophenolica</name>
    <dbReference type="NCBI Taxonomy" id="301154"/>
    <lineage>
        <taxon>Bacteria</taxon>
        <taxon>Pseudomonadati</taxon>
        <taxon>Pseudomonadota</taxon>
        <taxon>Alphaproteobacteria</taxon>
        <taxon>Sphingomonadales</taxon>
        <taxon>Sphingomonadaceae</taxon>
        <taxon>Sphingomonas</taxon>
    </lineage>
</organism>
<feature type="domain" description="TonB-dependent receptor-like beta-barrel" evidence="12">
    <location>
        <begin position="387"/>
        <end position="871"/>
    </location>
</feature>
<evidence type="ECO:0000256" key="11">
    <source>
        <dbReference type="SAM" id="SignalP"/>
    </source>
</evidence>
<evidence type="ECO:0000313" key="15">
    <source>
        <dbReference type="Proteomes" id="UP001419910"/>
    </source>
</evidence>
<evidence type="ECO:0000259" key="13">
    <source>
        <dbReference type="Pfam" id="PF07715"/>
    </source>
</evidence>
<keyword evidence="2 8" id="KW-0813">Transport</keyword>
<dbReference type="Gene3D" id="2.40.170.20">
    <property type="entry name" value="TonB-dependent receptor, beta-barrel domain"/>
    <property type="match status" value="1"/>
</dbReference>
<keyword evidence="14" id="KW-0675">Receptor</keyword>
<dbReference type="InterPro" id="IPR012910">
    <property type="entry name" value="Plug_dom"/>
</dbReference>
<name>A0ABU9XZ82_9SPHN</name>
<evidence type="ECO:0000256" key="1">
    <source>
        <dbReference type="ARBA" id="ARBA00004571"/>
    </source>
</evidence>